<reference evidence="2 4" key="2">
    <citation type="submission" date="2020-12" db="EMBL/GenBank/DDBJ databases">
        <title>FDA dAtabase for Regulatory Grade micrObial Sequences (FDA-ARGOS): Supporting development and validation of Infectious Disease Dx tests.</title>
        <authorList>
            <person name="Sproer C."/>
            <person name="Gronow S."/>
            <person name="Severitt S."/>
            <person name="Schroder I."/>
            <person name="Tallon L."/>
            <person name="Sadzewicz L."/>
            <person name="Zhao X."/>
            <person name="Boylan J."/>
            <person name="Ott S."/>
            <person name="Bowen H."/>
            <person name="Vavikolanu K."/>
            <person name="Mehta A."/>
            <person name="Aluvathingal J."/>
            <person name="Nadendla S."/>
            <person name="Lowell S."/>
            <person name="Myers T."/>
            <person name="Yan Y."/>
            <person name="Sichtig H."/>
        </authorList>
    </citation>
    <scope>NUCLEOTIDE SEQUENCE [LARGE SCALE GENOMIC DNA]</scope>
    <source>
        <strain evidence="2 4">FDAARGOS_869</strain>
    </source>
</reference>
<evidence type="ECO:0000313" key="1">
    <source>
        <dbReference type="EMBL" id="OBX84510.1"/>
    </source>
</evidence>
<dbReference type="EMBL" id="CP065728">
    <property type="protein sequence ID" value="QPT45476.1"/>
    <property type="molecule type" value="Genomic_DNA"/>
</dbReference>
<evidence type="ECO:0000313" key="2">
    <source>
        <dbReference type="EMBL" id="QPT45476.1"/>
    </source>
</evidence>
<dbReference type="Proteomes" id="UP000594834">
    <property type="component" value="Chromosome"/>
</dbReference>
<evidence type="ECO:0000313" key="4">
    <source>
        <dbReference type="Proteomes" id="UP000594834"/>
    </source>
</evidence>
<protein>
    <submittedName>
        <fullName evidence="1">Uncharacterized protein</fullName>
    </submittedName>
</protein>
<accession>A0A1B8QLB6</accession>
<proteinExistence type="predicted"/>
<dbReference type="STRING" id="478.A7456_10570"/>
<dbReference type="AlphaFoldDB" id="A0A1B8QLB6"/>
<sequence length="368" mass="43699">MMVGIFYGYSPSDSKGNMSKELISTLNEYKRTGVLWNHHGRFYSWFKSIDNEFMRQKIDWVEKDIKSGFSNFYYREAHFQKYIDKPWINDICLNRISNDPMLNYCNTDIAIDVKDTISREDYQCIYDPVDIGLYSSAMREEHNLIFYDMRVDKLAKDIESGEGNLFEEWEAFKCELENQILPLWEDEVVWYKHISKDMDVLGGHNMPKILETLNGGSYSKHDMNQPWFAINYLSYSPTEYIKLGMAYLKGFSYQAKLSDKVFKVFTKPIDESYQWAVMLFSAGGAIQLWEKCSILLVVIRISQDKPVKLKDVIYQEHYLFLHGYLQFNYDAMKHPFALQVQRFYYVGYYINRYIDYMQDKVMAVIYDA</sequence>
<dbReference type="EMBL" id="LXTW01000015">
    <property type="protein sequence ID" value="OBX84510.1"/>
    <property type="molecule type" value="Genomic_DNA"/>
</dbReference>
<organism evidence="1 3">
    <name type="scientific">Moraxella nonliquefaciens</name>
    <dbReference type="NCBI Taxonomy" id="478"/>
    <lineage>
        <taxon>Bacteria</taxon>
        <taxon>Pseudomonadati</taxon>
        <taxon>Pseudomonadota</taxon>
        <taxon>Gammaproteobacteria</taxon>
        <taxon>Moraxellales</taxon>
        <taxon>Moraxellaceae</taxon>
        <taxon>Moraxella</taxon>
    </lineage>
</organism>
<name>A0A1B8QLB6_MORNO</name>
<keyword evidence="4" id="KW-1185">Reference proteome</keyword>
<gene>
    <name evidence="1" type="ORF">A7456_10570</name>
    <name evidence="2" type="ORF">I6G26_05740</name>
</gene>
<dbReference type="Proteomes" id="UP000092575">
    <property type="component" value="Unassembled WGS sequence"/>
</dbReference>
<dbReference type="RefSeq" id="WP_067008712.1">
    <property type="nucleotide sequence ID" value="NZ_CP065728.1"/>
</dbReference>
<evidence type="ECO:0000313" key="3">
    <source>
        <dbReference type="Proteomes" id="UP000092575"/>
    </source>
</evidence>
<reference evidence="1 3" key="1">
    <citation type="submission" date="2016-05" db="EMBL/GenBank/DDBJ databases">
        <title>Draft genome sequence of Moraxella nonliquefaciens CCUG 348T.</title>
        <authorList>
            <person name="Salva-Serra F."/>
            <person name="Engstrom-Jakobsson H."/>
            <person name="Thorell K."/>
            <person name="Gonzales-Siles L."/>
            <person name="Karlsson R."/>
            <person name="Boulund F."/>
            <person name="Engstrand L."/>
            <person name="Kristiansson E."/>
            <person name="Moore E."/>
        </authorList>
    </citation>
    <scope>NUCLEOTIDE SEQUENCE [LARGE SCALE GENOMIC DNA]</scope>
    <source>
        <strain evidence="1 3">CCUG 348</strain>
    </source>
</reference>